<keyword evidence="1" id="KW-1133">Transmembrane helix</keyword>
<dbReference type="EMBL" id="VUNL01000022">
    <property type="protein sequence ID" value="MSV25984.1"/>
    <property type="molecule type" value="Genomic_DNA"/>
</dbReference>
<keyword evidence="1" id="KW-0812">Transmembrane</keyword>
<dbReference type="AlphaFoldDB" id="A0A6I2V0W2"/>
<feature type="transmembrane region" description="Helical" evidence="1">
    <location>
        <begin position="12"/>
        <end position="37"/>
    </location>
</feature>
<evidence type="ECO:0000313" key="2">
    <source>
        <dbReference type="EMBL" id="MSV25984.1"/>
    </source>
</evidence>
<accession>A0A6I2V0W2</accession>
<sequence>MVSNIFGKLRWLISSIAVFVAIWSVIVIIITVAWYMVPLCSEEFLLGFRWLVGLMIMIYLLGSRHLKIN</sequence>
<reference evidence="2 3" key="1">
    <citation type="submission" date="2019-08" db="EMBL/GenBank/DDBJ databases">
        <title>In-depth cultivation of the pig gut microbiome towards novel bacterial diversity and tailored functional studies.</title>
        <authorList>
            <person name="Wylensek D."/>
            <person name="Hitch T.C.A."/>
            <person name="Clavel T."/>
        </authorList>
    </citation>
    <scope>NUCLEOTIDE SEQUENCE [LARGE SCALE GENOMIC DNA]</scope>
    <source>
        <strain evidence="3">WCA-380-WT-3B3</strain>
    </source>
</reference>
<feature type="transmembrane region" description="Helical" evidence="1">
    <location>
        <begin position="43"/>
        <end position="62"/>
    </location>
</feature>
<proteinExistence type="predicted"/>
<organism evidence="2 3">
    <name type="scientific">Selenomonas montiformis</name>
    <dbReference type="NCBI Taxonomy" id="2652285"/>
    <lineage>
        <taxon>Bacteria</taxon>
        <taxon>Bacillati</taxon>
        <taxon>Bacillota</taxon>
        <taxon>Negativicutes</taxon>
        <taxon>Selenomonadales</taxon>
        <taxon>Selenomonadaceae</taxon>
        <taxon>Selenomonas</taxon>
    </lineage>
</organism>
<comment type="caution">
    <text evidence="2">The sequence shown here is derived from an EMBL/GenBank/DDBJ whole genome shotgun (WGS) entry which is preliminary data.</text>
</comment>
<protein>
    <submittedName>
        <fullName evidence="2">Uncharacterized protein</fullName>
    </submittedName>
</protein>
<evidence type="ECO:0000256" key="1">
    <source>
        <dbReference type="SAM" id="Phobius"/>
    </source>
</evidence>
<keyword evidence="1" id="KW-0472">Membrane</keyword>
<evidence type="ECO:0000313" key="3">
    <source>
        <dbReference type="Proteomes" id="UP000430222"/>
    </source>
</evidence>
<gene>
    <name evidence="2" type="ORF">FYJ78_12590</name>
</gene>
<keyword evidence="3" id="KW-1185">Reference proteome</keyword>
<name>A0A6I2V0W2_9FIRM</name>
<dbReference type="Proteomes" id="UP000430222">
    <property type="component" value="Unassembled WGS sequence"/>
</dbReference>
<dbReference type="RefSeq" id="WP_154621754.1">
    <property type="nucleotide sequence ID" value="NZ_VUNL01000022.1"/>
</dbReference>